<accession>A0A6N2B8X2</accession>
<name>A0A6N2B8X2_SOLCI</name>
<feature type="non-terminal residue" evidence="1">
    <location>
        <position position="1"/>
    </location>
</feature>
<proteinExistence type="predicted"/>
<dbReference type="EMBL" id="RXGB01003757">
    <property type="protein sequence ID" value="TMW91325.1"/>
    <property type="molecule type" value="Genomic_DNA"/>
</dbReference>
<comment type="caution">
    <text evidence="1">The sequence shown here is derived from an EMBL/GenBank/DDBJ whole genome shotgun (WGS) entry which is preliminary data.</text>
</comment>
<dbReference type="AlphaFoldDB" id="A0A6N2B8X2"/>
<evidence type="ECO:0000313" key="1">
    <source>
        <dbReference type="EMBL" id="TMW91325.1"/>
    </source>
</evidence>
<protein>
    <submittedName>
        <fullName evidence="1">Uncharacterized protein</fullName>
    </submittedName>
</protein>
<gene>
    <name evidence="1" type="ORF">EJD97_014489</name>
</gene>
<reference evidence="1" key="1">
    <citation type="submission" date="2019-05" db="EMBL/GenBank/DDBJ databases">
        <title>The de novo reference genome and transcriptome assemblies of the wild tomato species Solanum chilense.</title>
        <authorList>
            <person name="Stam R."/>
            <person name="Nosenko T."/>
            <person name="Hoerger A.C."/>
            <person name="Stephan W."/>
            <person name="Seidel M.A."/>
            <person name="Kuhn J.M.M."/>
            <person name="Haberer G."/>
            <person name="Tellier A."/>
        </authorList>
    </citation>
    <scope>NUCLEOTIDE SEQUENCE</scope>
    <source>
        <tissue evidence="1">Mature leaves</tissue>
    </source>
</reference>
<sequence length="271" mass="30375">RRDIIPKDDEMVDGKNKNYQRRAYSRFFNPPFYAVVHPWITPTEKELQMPYLITLGLVETIFDPIVDRVKTVLDGATNYQKRERFPNEVSNEFVVVDADDGVDVDDGACVGVDAACVGATTCVGAAGSAGAGQHEGATSCRRCCGFFCEKCKKHDEYSIIILTKSLTSCVRGIGNTRTTMITEIGTWISTAHDDMIDYVRCIRPTPGGMDWIDAKRILTVMNTSSNHFMTVEILLQEGLINVYDCNLVIMEHDKFFTLIQPVFELLPKLLK</sequence>
<organism evidence="1">
    <name type="scientific">Solanum chilense</name>
    <name type="common">Tomato</name>
    <name type="synonym">Lycopersicon chilense</name>
    <dbReference type="NCBI Taxonomy" id="4083"/>
    <lineage>
        <taxon>Eukaryota</taxon>
        <taxon>Viridiplantae</taxon>
        <taxon>Streptophyta</taxon>
        <taxon>Embryophyta</taxon>
        <taxon>Tracheophyta</taxon>
        <taxon>Spermatophyta</taxon>
        <taxon>Magnoliopsida</taxon>
        <taxon>eudicotyledons</taxon>
        <taxon>Gunneridae</taxon>
        <taxon>Pentapetalae</taxon>
        <taxon>asterids</taxon>
        <taxon>lamiids</taxon>
        <taxon>Solanales</taxon>
        <taxon>Solanaceae</taxon>
        <taxon>Solanoideae</taxon>
        <taxon>Solaneae</taxon>
        <taxon>Solanum</taxon>
        <taxon>Solanum subgen. Lycopersicon</taxon>
    </lineage>
</organism>